<dbReference type="Proteomes" id="UP000811246">
    <property type="component" value="Chromosome 7"/>
</dbReference>
<keyword evidence="1" id="KW-0472">Membrane</keyword>
<comment type="caution">
    <text evidence="2">The sequence shown here is derived from an EMBL/GenBank/DDBJ whole genome shotgun (WGS) entry which is preliminary data.</text>
</comment>
<organism evidence="2 3">
    <name type="scientific">Carya illinoinensis</name>
    <name type="common">Pecan</name>
    <dbReference type="NCBI Taxonomy" id="32201"/>
    <lineage>
        <taxon>Eukaryota</taxon>
        <taxon>Viridiplantae</taxon>
        <taxon>Streptophyta</taxon>
        <taxon>Embryophyta</taxon>
        <taxon>Tracheophyta</taxon>
        <taxon>Spermatophyta</taxon>
        <taxon>Magnoliopsida</taxon>
        <taxon>eudicotyledons</taxon>
        <taxon>Gunneridae</taxon>
        <taxon>Pentapetalae</taxon>
        <taxon>rosids</taxon>
        <taxon>fabids</taxon>
        <taxon>Fagales</taxon>
        <taxon>Juglandaceae</taxon>
        <taxon>Carya</taxon>
    </lineage>
</organism>
<dbReference type="EMBL" id="CM031831">
    <property type="protein sequence ID" value="KAG6706637.1"/>
    <property type="molecule type" value="Genomic_DNA"/>
</dbReference>
<keyword evidence="1" id="KW-0812">Transmembrane</keyword>
<protein>
    <submittedName>
        <fullName evidence="2">Uncharacterized protein</fullName>
    </submittedName>
</protein>
<reference evidence="2" key="1">
    <citation type="submission" date="2021-01" db="EMBL/GenBank/DDBJ databases">
        <authorList>
            <person name="Lovell J.T."/>
            <person name="Bentley N."/>
            <person name="Bhattarai G."/>
            <person name="Jenkins J.W."/>
            <person name="Sreedasyam A."/>
            <person name="Alarcon Y."/>
            <person name="Bock C."/>
            <person name="Boston L."/>
            <person name="Carlson J."/>
            <person name="Cervantes K."/>
            <person name="Clermont K."/>
            <person name="Krom N."/>
            <person name="Kubenka K."/>
            <person name="Mamidi S."/>
            <person name="Mattison C."/>
            <person name="Monteros M."/>
            <person name="Pisani C."/>
            <person name="Plott C."/>
            <person name="Rajasekar S."/>
            <person name="Rhein H.S."/>
            <person name="Rohla C."/>
            <person name="Song M."/>
            <person name="Hilaire R.S."/>
            <person name="Shu S."/>
            <person name="Wells L."/>
            <person name="Wang X."/>
            <person name="Webber J."/>
            <person name="Heerema R.J."/>
            <person name="Klein P."/>
            <person name="Conner P."/>
            <person name="Grauke L."/>
            <person name="Grimwood J."/>
            <person name="Schmutz J."/>
            <person name="Randall J.J."/>
        </authorList>
    </citation>
    <scope>NUCLEOTIDE SEQUENCE</scope>
    <source>
        <tissue evidence="2">Leaf</tissue>
    </source>
</reference>
<accession>A0A922ES52</accession>
<evidence type="ECO:0000256" key="1">
    <source>
        <dbReference type="SAM" id="Phobius"/>
    </source>
</evidence>
<gene>
    <name evidence="2" type="ORF">I3842_07G230800</name>
</gene>
<evidence type="ECO:0000313" key="2">
    <source>
        <dbReference type="EMBL" id="KAG6706637.1"/>
    </source>
</evidence>
<keyword evidence="1" id="KW-1133">Transmembrane helix</keyword>
<proteinExistence type="predicted"/>
<name>A0A922ES52_CARIL</name>
<feature type="transmembrane region" description="Helical" evidence="1">
    <location>
        <begin position="112"/>
        <end position="135"/>
    </location>
</feature>
<feature type="transmembrane region" description="Helical" evidence="1">
    <location>
        <begin position="141"/>
        <end position="161"/>
    </location>
</feature>
<dbReference type="AlphaFoldDB" id="A0A922ES52"/>
<evidence type="ECO:0000313" key="3">
    <source>
        <dbReference type="Proteomes" id="UP000811246"/>
    </source>
</evidence>
<dbReference type="EMBL" id="CM031831">
    <property type="protein sequence ID" value="KAG6706636.1"/>
    <property type="molecule type" value="Genomic_DNA"/>
</dbReference>
<sequence length="164" mass="19282">MVTAFLSVFGPFWCNFLWSPSVLFDCSERSQALTTCHRHLYIMHERGKRIDTREAVVNGEGDRERERERGVRGLSFLWRGYCGFLLVLENPKSLFFPVLHEKKMRSRIASHFWFISLNVSHCVSDLTHFFGFCIYSESFNFFVSTFGKFILFFIFTHFAFASSL</sequence>